<dbReference type="Proteomes" id="UP001497472">
    <property type="component" value="Unassembled WGS sequence"/>
</dbReference>
<dbReference type="GO" id="GO:0000981">
    <property type="term" value="F:DNA-binding transcription factor activity, RNA polymerase II-specific"/>
    <property type="evidence" value="ECO:0007669"/>
    <property type="project" value="TreeGrafter"/>
</dbReference>
<evidence type="ECO:0000313" key="10">
    <source>
        <dbReference type="EMBL" id="CAK1554487.1"/>
    </source>
</evidence>
<dbReference type="FunFam" id="3.30.160.60:FF:001235">
    <property type="entry name" value="Si:ch211-119o8.6"/>
    <property type="match status" value="1"/>
</dbReference>
<dbReference type="GO" id="GO:0008270">
    <property type="term" value="F:zinc ion binding"/>
    <property type="evidence" value="ECO:0007669"/>
    <property type="project" value="UniProtKB-KW"/>
</dbReference>
<dbReference type="SMART" id="SM00355">
    <property type="entry name" value="ZnF_C2H2"/>
    <property type="match status" value="2"/>
</dbReference>
<keyword evidence="4 7" id="KW-0863">Zinc-finger</keyword>
<dbReference type="PROSITE" id="PS50157">
    <property type="entry name" value="ZINC_FINGER_C2H2_2"/>
    <property type="match status" value="2"/>
</dbReference>
<dbReference type="Pfam" id="PF00096">
    <property type="entry name" value="zf-C2H2"/>
    <property type="match status" value="2"/>
</dbReference>
<dbReference type="GO" id="GO:0000785">
    <property type="term" value="C:chromatin"/>
    <property type="evidence" value="ECO:0007669"/>
    <property type="project" value="UniProtKB-ARBA"/>
</dbReference>
<feature type="domain" description="C2H2-type" evidence="9">
    <location>
        <begin position="107"/>
        <end position="134"/>
    </location>
</feature>
<evidence type="ECO:0000259" key="9">
    <source>
        <dbReference type="PROSITE" id="PS50157"/>
    </source>
</evidence>
<dbReference type="Gene3D" id="3.30.160.60">
    <property type="entry name" value="Classic Zinc Finger"/>
    <property type="match status" value="2"/>
</dbReference>
<keyword evidence="5" id="KW-0862">Zinc</keyword>
<evidence type="ECO:0000256" key="5">
    <source>
        <dbReference type="ARBA" id="ARBA00022833"/>
    </source>
</evidence>
<evidence type="ECO:0000256" key="2">
    <source>
        <dbReference type="ARBA" id="ARBA00022723"/>
    </source>
</evidence>
<keyword evidence="6" id="KW-0238">DNA-binding</keyword>
<keyword evidence="11" id="KW-1185">Reference proteome</keyword>
<dbReference type="FunFam" id="3.30.160.60:FF:000690">
    <property type="entry name" value="Zinc finger protein 354C"/>
    <property type="match status" value="1"/>
</dbReference>
<accession>A0AAV1JY98</accession>
<organism evidence="10 11">
    <name type="scientific">Leptosia nina</name>
    <dbReference type="NCBI Taxonomy" id="320188"/>
    <lineage>
        <taxon>Eukaryota</taxon>
        <taxon>Metazoa</taxon>
        <taxon>Ecdysozoa</taxon>
        <taxon>Arthropoda</taxon>
        <taxon>Hexapoda</taxon>
        <taxon>Insecta</taxon>
        <taxon>Pterygota</taxon>
        <taxon>Neoptera</taxon>
        <taxon>Endopterygota</taxon>
        <taxon>Lepidoptera</taxon>
        <taxon>Glossata</taxon>
        <taxon>Ditrysia</taxon>
        <taxon>Papilionoidea</taxon>
        <taxon>Pieridae</taxon>
        <taxon>Pierinae</taxon>
        <taxon>Leptosia</taxon>
    </lineage>
</organism>
<sequence length="140" mass="16444">MEDAQPDPLEMVEVDIPPMDQPIEEVVIKCEVIEISDEEETPKKSKRKRIVKKEATSMPHMRKADLDRHEKIHSGIKPYQCEICSKSFTQKNNMLMHYKTHVGDKPHECMVCGKRFITKSKLTLHSRKHDKDKKRKSDYL</sequence>
<evidence type="ECO:0000256" key="1">
    <source>
        <dbReference type="ARBA" id="ARBA00006991"/>
    </source>
</evidence>
<proteinExistence type="inferred from homology"/>
<evidence type="ECO:0000256" key="3">
    <source>
        <dbReference type="ARBA" id="ARBA00022737"/>
    </source>
</evidence>
<keyword evidence="2" id="KW-0479">Metal-binding</keyword>
<dbReference type="GO" id="GO:0003682">
    <property type="term" value="F:chromatin binding"/>
    <property type="evidence" value="ECO:0007669"/>
    <property type="project" value="UniProtKB-ARBA"/>
</dbReference>
<dbReference type="GO" id="GO:0000978">
    <property type="term" value="F:RNA polymerase II cis-regulatory region sequence-specific DNA binding"/>
    <property type="evidence" value="ECO:0007669"/>
    <property type="project" value="TreeGrafter"/>
</dbReference>
<feature type="region of interest" description="Disordered" evidence="8">
    <location>
        <begin position="38"/>
        <end position="69"/>
    </location>
</feature>
<evidence type="ECO:0000256" key="7">
    <source>
        <dbReference type="PROSITE-ProRule" id="PRU00042"/>
    </source>
</evidence>
<gene>
    <name evidence="10" type="ORF">LNINA_LOCUS13400</name>
</gene>
<comment type="caution">
    <text evidence="10">The sequence shown here is derived from an EMBL/GenBank/DDBJ whole genome shotgun (WGS) entry which is preliminary data.</text>
</comment>
<protein>
    <recommendedName>
        <fullName evidence="9">C2H2-type domain-containing protein</fullName>
    </recommendedName>
</protein>
<dbReference type="PANTHER" id="PTHR23235:SF120">
    <property type="entry name" value="KRUPPEL-LIKE FACTOR 15"/>
    <property type="match status" value="1"/>
</dbReference>
<comment type="similarity">
    <text evidence="1">Belongs to the krueppel C2H2-type zinc-finger protein family.</text>
</comment>
<dbReference type="PANTHER" id="PTHR23235">
    <property type="entry name" value="KRUEPPEL-LIKE TRANSCRIPTION FACTOR"/>
    <property type="match status" value="1"/>
</dbReference>
<evidence type="ECO:0000256" key="6">
    <source>
        <dbReference type="ARBA" id="ARBA00023125"/>
    </source>
</evidence>
<dbReference type="AlphaFoldDB" id="A0AAV1JY98"/>
<name>A0AAV1JY98_9NEOP</name>
<dbReference type="SUPFAM" id="SSF57667">
    <property type="entry name" value="beta-beta-alpha zinc fingers"/>
    <property type="match status" value="1"/>
</dbReference>
<keyword evidence="3" id="KW-0677">Repeat</keyword>
<dbReference type="InterPro" id="IPR036236">
    <property type="entry name" value="Znf_C2H2_sf"/>
</dbReference>
<feature type="domain" description="C2H2-type" evidence="9">
    <location>
        <begin position="79"/>
        <end position="106"/>
    </location>
</feature>
<evidence type="ECO:0000256" key="4">
    <source>
        <dbReference type="ARBA" id="ARBA00022771"/>
    </source>
</evidence>
<evidence type="ECO:0000256" key="8">
    <source>
        <dbReference type="SAM" id="MobiDB-lite"/>
    </source>
</evidence>
<dbReference type="PROSITE" id="PS00028">
    <property type="entry name" value="ZINC_FINGER_C2H2_1"/>
    <property type="match status" value="2"/>
</dbReference>
<dbReference type="EMBL" id="CAVLEF010000278">
    <property type="protein sequence ID" value="CAK1554487.1"/>
    <property type="molecule type" value="Genomic_DNA"/>
</dbReference>
<evidence type="ECO:0000313" key="11">
    <source>
        <dbReference type="Proteomes" id="UP001497472"/>
    </source>
</evidence>
<reference evidence="10 11" key="1">
    <citation type="submission" date="2023-11" db="EMBL/GenBank/DDBJ databases">
        <authorList>
            <person name="Okamura Y."/>
        </authorList>
    </citation>
    <scope>NUCLEOTIDE SEQUENCE [LARGE SCALE GENOMIC DNA]</scope>
</reference>
<dbReference type="GO" id="GO:0040029">
    <property type="term" value="P:epigenetic regulation of gene expression"/>
    <property type="evidence" value="ECO:0007669"/>
    <property type="project" value="UniProtKB-ARBA"/>
</dbReference>
<dbReference type="InterPro" id="IPR013087">
    <property type="entry name" value="Znf_C2H2_type"/>
</dbReference>